<protein>
    <submittedName>
        <fullName evidence="1">Uncharacterized protein</fullName>
    </submittedName>
</protein>
<dbReference type="Proteomes" id="UP001140096">
    <property type="component" value="Unassembled WGS sequence"/>
</dbReference>
<evidence type="ECO:0000313" key="1">
    <source>
        <dbReference type="EMBL" id="KAJ2813994.1"/>
    </source>
</evidence>
<reference evidence="1" key="1">
    <citation type="submission" date="2022-07" db="EMBL/GenBank/DDBJ databases">
        <title>Phylogenomic reconstructions and comparative analyses of Kickxellomycotina fungi.</title>
        <authorList>
            <person name="Reynolds N.K."/>
            <person name="Stajich J.E."/>
            <person name="Barry K."/>
            <person name="Grigoriev I.V."/>
            <person name="Crous P."/>
            <person name="Smith M.E."/>
        </authorList>
    </citation>
    <scope>NUCLEOTIDE SEQUENCE</scope>
    <source>
        <strain evidence="1">CBS 102833</strain>
    </source>
</reference>
<organism evidence="1 2">
    <name type="scientific">Coemansia furcata</name>
    <dbReference type="NCBI Taxonomy" id="417177"/>
    <lineage>
        <taxon>Eukaryota</taxon>
        <taxon>Fungi</taxon>
        <taxon>Fungi incertae sedis</taxon>
        <taxon>Zoopagomycota</taxon>
        <taxon>Kickxellomycotina</taxon>
        <taxon>Kickxellomycetes</taxon>
        <taxon>Kickxellales</taxon>
        <taxon>Kickxellaceae</taxon>
        <taxon>Coemansia</taxon>
    </lineage>
</organism>
<comment type="caution">
    <text evidence="1">The sequence shown here is derived from an EMBL/GenBank/DDBJ whole genome shotgun (WGS) entry which is preliminary data.</text>
</comment>
<accession>A0ACC1LRS0</accession>
<name>A0ACC1LRS0_9FUNG</name>
<keyword evidence="2" id="KW-1185">Reference proteome</keyword>
<dbReference type="EMBL" id="JANBUP010000009">
    <property type="protein sequence ID" value="KAJ2813994.1"/>
    <property type="molecule type" value="Genomic_DNA"/>
</dbReference>
<proteinExistence type="predicted"/>
<evidence type="ECO:0000313" key="2">
    <source>
        <dbReference type="Proteomes" id="UP001140096"/>
    </source>
</evidence>
<sequence length="160" mass="17430">MQVPINGDYRYSVATMNAHVPNTFMSPYGMPNSRSSLPPSMDAMLLHTMVSAMPLNGGFMNQAGTLDYTMPNGTPDALQHQRPMSSFVAPTIGDYYHPGSGGQNPEAMPLDGKIIEATRRILATSDLTTMTKNRRYGNSWPKSSTSIWLAANTLLAMSLI</sequence>
<gene>
    <name evidence="1" type="ORF">H4S07_000237</name>
</gene>